<name>A0ABM0MST6_SACKO</name>
<dbReference type="RefSeq" id="XP_006823077.1">
    <property type="nucleotide sequence ID" value="XM_006823014.1"/>
</dbReference>
<proteinExistence type="predicted"/>
<evidence type="ECO:0000256" key="1">
    <source>
        <dbReference type="SAM" id="Phobius"/>
    </source>
</evidence>
<dbReference type="Proteomes" id="UP000694865">
    <property type="component" value="Unplaced"/>
</dbReference>
<sequence length="144" mass="16371">MTLTVAIMIGVLLLNYMHYTHIGLPTILGDFLLFSLVLTVLVIGETALVYAIYYGVCEVPSWVRKLFVDWLARFVCVKVDSIRQDDVEMKQPTTNGDEKKPSELENRLVSNNDWVIVANVIDRICFWVFVLTYSIGAAVLLTRK</sequence>
<organism evidence="2 3">
    <name type="scientific">Saccoglossus kowalevskii</name>
    <name type="common">Acorn worm</name>
    <dbReference type="NCBI Taxonomy" id="10224"/>
    <lineage>
        <taxon>Eukaryota</taxon>
        <taxon>Metazoa</taxon>
        <taxon>Hemichordata</taxon>
        <taxon>Enteropneusta</taxon>
        <taxon>Harrimaniidae</taxon>
        <taxon>Saccoglossus</taxon>
    </lineage>
</organism>
<keyword evidence="1" id="KW-0472">Membrane</keyword>
<keyword evidence="2" id="KW-1185">Reference proteome</keyword>
<feature type="transmembrane region" description="Helical" evidence="1">
    <location>
        <begin position="6"/>
        <end position="24"/>
    </location>
</feature>
<dbReference type="InterPro" id="IPR036719">
    <property type="entry name" value="Neuro-gated_channel_TM_sf"/>
</dbReference>
<accession>A0ABM0MST6</accession>
<keyword evidence="1" id="KW-0812">Transmembrane</keyword>
<feature type="transmembrane region" description="Helical" evidence="1">
    <location>
        <begin position="31"/>
        <end position="56"/>
    </location>
</feature>
<evidence type="ECO:0000313" key="2">
    <source>
        <dbReference type="Proteomes" id="UP000694865"/>
    </source>
</evidence>
<dbReference type="GeneID" id="102803468"/>
<protein>
    <submittedName>
        <fullName evidence="3">Neuronal acetylcholine receptor subunit beta-3-like</fullName>
    </submittedName>
</protein>
<gene>
    <name evidence="3" type="primary">LOC102803468</name>
</gene>
<dbReference type="SUPFAM" id="SSF90112">
    <property type="entry name" value="Neurotransmitter-gated ion-channel transmembrane pore"/>
    <property type="match status" value="1"/>
</dbReference>
<feature type="transmembrane region" description="Helical" evidence="1">
    <location>
        <begin position="114"/>
        <end position="141"/>
    </location>
</feature>
<reference evidence="3" key="1">
    <citation type="submission" date="2025-08" db="UniProtKB">
        <authorList>
            <consortium name="RefSeq"/>
        </authorList>
    </citation>
    <scope>IDENTIFICATION</scope>
    <source>
        <tissue evidence="3">Testes</tissue>
    </source>
</reference>
<evidence type="ECO:0000313" key="3">
    <source>
        <dbReference type="RefSeq" id="XP_006823077.1"/>
    </source>
</evidence>
<dbReference type="Gene3D" id="1.20.58.390">
    <property type="entry name" value="Neurotransmitter-gated ion-channel transmembrane domain"/>
    <property type="match status" value="1"/>
</dbReference>
<keyword evidence="1" id="KW-1133">Transmembrane helix</keyword>
<dbReference type="InterPro" id="IPR038050">
    <property type="entry name" value="Neuro_actylchol_rec"/>
</dbReference>